<dbReference type="GO" id="GO:0005576">
    <property type="term" value="C:extracellular region"/>
    <property type="evidence" value="ECO:0007669"/>
    <property type="project" value="UniProtKB-SubCell"/>
</dbReference>
<reference evidence="9" key="1">
    <citation type="journal article" date="2023" name="G3 (Bethesda)">
        <title>Whole genome assemblies of Zophobas morio and Tenebrio molitor.</title>
        <authorList>
            <person name="Kaur S."/>
            <person name="Stinson S.A."/>
            <person name="diCenzo G.C."/>
        </authorList>
    </citation>
    <scope>NUCLEOTIDE SEQUENCE</scope>
    <source>
        <strain evidence="9">QUZm001</strain>
    </source>
</reference>
<dbReference type="InterPro" id="IPR043504">
    <property type="entry name" value="Peptidase_S1_PA_chymotrypsin"/>
</dbReference>
<comment type="caution">
    <text evidence="9">The sequence shown here is derived from an EMBL/GenBank/DDBJ whole genome shotgun (WGS) entry which is preliminary data.</text>
</comment>
<dbReference type="FunFam" id="2.40.10.10:FF:000036">
    <property type="entry name" value="Trypsin beta"/>
    <property type="match status" value="1"/>
</dbReference>
<dbReference type="EMBL" id="JALNTZ010000002">
    <property type="protein sequence ID" value="KAJ3660304.1"/>
    <property type="molecule type" value="Genomic_DNA"/>
</dbReference>
<name>A0AA38ISB8_9CUCU</name>
<dbReference type="Proteomes" id="UP001168821">
    <property type="component" value="Unassembled WGS sequence"/>
</dbReference>
<accession>A0AA38ISB8</accession>
<evidence type="ECO:0000256" key="2">
    <source>
        <dbReference type="ARBA" id="ARBA00007664"/>
    </source>
</evidence>
<evidence type="ECO:0000313" key="9">
    <source>
        <dbReference type="EMBL" id="KAJ3660304.1"/>
    </source>
</evidence>
<dbReference type="SMART" id="SM00020">
    <property type="entry name" value="Tryp_SPc"/>
    <property type="match status" value="1"/>
</dbReference>
<comment type="subcellular location">
    <subcellularLocation>
        <location evidence="1">Secreted</location>
        <location evidence="1">Extracellular space</location>
    </subcellularLocation>
</comment>
<dbReference type="GO" id="GO:0004252">
    <property type="term" value="F:serine-type endopeptidase activity"/>
    <property type="evidence" value="ECO:0007669"/>
    <property type="project" value="InterPro"/>
</dbReference>
<evidence type="ECO:0000256" key="6">
    <source>
        <dbReference type="ARBA" id="ARBA00023157"/>
    </source>
</evidence>
<dbReference type="CDD" id="cd00190">
    <property type="entry name" value="Tryp_SPc"/>
    <property type="match status" value="1"/>
</dbReference>
<keyword evidence="5" id="KW-0720">Serine protease</keyword>
<dbReference type="PRINTS" id="PR00722">
    <property type="entry name" value="CHYMOTRYPSIN"/>
</dbReference>
<dbReference type="PROSITE" id="PS50240">
    <property type="entry name" value="TRYPSIN_DOM"/>
    <property type="match status" value="1"/>
</dbReference>
<feature type="domain" description="Peptidase S1" evidence="8">
    <location>
        <begin position="23"/>
        <end position="271"/>
    </location>
</feature>
<dbReference type="PANTHER" id="PTHR24276">
    <property type="entry name" value="POLYSERASE-RELATED"/>
    <property type="match status" value="1"/>
</dbReference>
<dbReference type="PROSITE" id="PS00134">
    <property type="entry name" value="TRYPSIN_HIS"/>
    <property type="match status" value="1"/>
</dbReference>
<dbReference type="InterPro" id="IPR001314">
    <property type="entry name" value="Peptidase_S1A"/>
</dbReference>
<evidence type="ECO:0000256" key="4">
    <source>
        <dbReference type="ARBA" id="ARBA00022801"/>
    </source>
</evidence>
<keyword evidence="10" id="KW-1185">Reference proteome</keyword>
<keyword evidence="3" id="KW-0645">Protease</keyword>
<keyword evidence="7" id="KW-0732">Signal</keyword>
<feature type="signal peptide" evidence="7">
    <location>
        <begin position="1"/>
        <end position="16"/>
    </location>
</feature>
<evidence type="ECO:0000256" key="7">
    <source>
        <dbReference type="SAM" id="SignalP"/>
    </source>
</evidence>
<dbReference type="InterPro" id="IPR050430">
    <property type="entry name" value="Peptidase_S1"/>
</dbReference>
<feature type="chain" id="PRO_5041439887" description="Peptidase S1 domain-containing protein" evidence="7">
    <location>
        <begin position="17"/>
        <end position="296"/>
    </location>
</feature>
<evidence type="ECO:0000259" key="8">
    <source>
        <dbReference type="PROSITE" id="PS50240"/>
    </source>
</evidence>
<evidence type="ECO:0000256" key="1">
    <source>
        <dbReference type="ARBA" id="ARBA00004239"/>
    </source>
</evidence>
<evidence type="ECO:0000256" key="3">
    <source>
        <dbReference type="ARBA" id="ARBA00022670"/>
    </source>
</evidence>
<dbReference type="InterPro" id="IPR018114">
    <property type="entry name" value="TRYPSIN_HIS"/>
</dbReference>
<gene>
    <name evidence="9" type="ORF">Zmor_004759</name>
</gene>
<organism evidence="9 10">
    <name type="scientific">Zophobas morio</name>
    <dbReference type="NCBI Taxonomy" id="2755281"/>
    <lineage>
        <taxon>Eukaryota</taxon>
        <taxon>Metazoa</taxon>
        <taxon>Ecdysozoa</taxon>
        <taxon>Arthropoda</taxon>
        <taxon>Hexapoda</taxon>
        <taxon>Insecta</taxon>
        <taxon>Pterygota</taxon>
        <taxon>Neoptera</taxon>
        <taxon>Endopterygota</taxon>
        <taxon>Coleoptera</taxon>
        <taxon>Polyphaga</taxon>
        <taxon>Cucujiformia</taxon>
        <taxon>Tenebrionidae</taxon>
        <taxon>Zophobas</taxon>
    </lineage>
</organism>
<evidence type="ECO:0000313" key="10">
    <source>
        <dbReference type="Proteomes" id="UP001168821"/>
    </source>
</evidence>
<dbReference type="SUPFAM" id="SSF50494">
    <property type="entry name" value="Trypsin-like serine proteases"/>
    <property type="match status" value="1"/>
</dbReference>
<proteinExistence type="inferred from homology"/>
<dbReference type="Gene3D" id="2.40.10.10">
    <property type="entry name" value="Trypsin-like serine proteases"/>
    <property type="match status" value="1"/>
</dbReference>
<protein>
    <recommendedName>
        <fullName evidence="8">Peptidase S1 domain-containing protein</fullName>
    </recommendedName>
</protein>
<dbReference type="GO" id="GO:0006508">
    <property type="term" value="P:proteolysis"/>
    <property type="evidence" value="ECO:0007669"/>
    <property type="project" value="UniProtKB-KW"/>
</dbReference>
<comment type="similarity">
    <text evidence="2">Belongs to the peptidase S1 family.</text>
</comment>
<dbReference type="AlphaFoldDB" id="A0AA38ISB8"/>
<keyword evidence="6" id="KW-1015">Disulfide bond</keyword>
<evidence type="ECO:0000256" key="5">
    <source>
        <dbReference type="ARBA" id="ARBA00022825"/>
    </source>
</evidence>
<dbReference type="InterPro" id="IPR001254">
    <property type="entry name" value="Trypsin_dom"/>
</dbReference>
<keyword evidence="4" id="KW-0378">Hydrolase</keyword>
<dbReference type="InterPro" id="IPR009003">
    <property type="entry name" value="Peptidase_S1_PA"/>
</dbReference>
<dbReference type="Pfam" id="PF00089">
    <property type="entry name" value="Trypsin"/>
    <property type="match status" value="1"/>
</dbReference>
<dbReference type="PANTHER" id="PTHR24276:SF98">
    <property type="entry name" value="FI18310P1-RELATED"/>
    <property type="match status" value="1"/>
</dbReference>
<sequence length="296" mass="32417">MLTELLVACMLATAAAQSVGPRILGGTSAAAGQYGHTVVIRLNHMSMCGGSILNNRFVLTAGHCFYDFRLNVNYNCVTTFLVFLSRGMPASNFSIQYGTTKNSIGAMAPNVILVKKVIIHPYYQPENPRKNDLSILELQQPIVFSRWVQPVVLPGVYDRTPAGAVAVLTGWGRTSNIGRMVIDLQAVDIRVYSDEDCQRIHGTVNNENHICAGSPDEGKMQCKGDSGGPLILGKVQIGVVSWSKKPCGLPGYPGVFVKLSSYVLWIKHVIGDDTSTNHCGNPLFQEVYQKIWNFFH</sequence>